<evidence type="ECO:0000256" key="1">
    <source>
        <dbReference type="ARBA" id="ARBA00023015"/>
    </source>
</evidence>
<dbReference type="InterPro" id="IPR007624">
    <property type="entry name" value="RNA_pol_sigma70_r3"/>
</dbReference>
<dbReference type="InterPro" id="IPR013325">
    <property type="entry name" value="RNA_pol_sigma_r2"/>
</dbReference>
<proteinExistence type="predicted"/>
<dbReference type="SUPFAM" id="SSF88946">
    <property type="entry name" value="Sigma2 domain of RNA polymerase sigma factors"/>
    <property type="match status" value="1"/>
</dbReference>
<dbReference type="InterPro" id="IPR014284">
    <property type="entry name" value="RNA_pol_sigma-70_dom"/>
</dbReference>
<evidence type="ECO:0000313" key="10">
    <source>
        <dbReference type="Proteomes" id="UP000254869"/>
    </source>
</evidence>
<dbReference type="STRING" id="1210086.GCA_001613105_03774"/>
<dbReference type="GO" id="GO:0016987">
    <property type="term" value="F:sigma factor activity"/>
    <property type="evidence" value="ECO:0007669"/>
    <property type="project" value="UniProtKB-KW"/>
</dbReference>
<feature type="domain" description="RNA polymerase sigma-70 region 2" evidence="7">
    <location>
        <begin position="55"/>
        <end position="123"/>
    </location>
</feature>
<keyword evidence="1" id="KW-0805">Transcription regulation</keyword>
<dbReference type="CDD" id="cd06171">
    <property type="entry name" value="Sigma70_r4"/>
    <property type="match status" value="1"/>
</dbReference>
<dbReference type="Pfam" id="PF04539">
    <property type="entry name" value="Sigma70_r3"/>
    <property type="match status" value="1"/>
</dbReference>
<dbReference type="InterPro" id="IPR013324">
    <property type="entry name" value="RNA_pol_sigma_r3/r4-like"/>
</dbReference>
<keyword evidence="4" id="KW-0804">Transcription</keyword>
<dbReference type="NCBIfam" id="TIGR02980">
    <property type="entry name" value="SigBFG"/>
    <property type="match status" value="1"/>
</dbReference>
<dbReference type="Pfam" id="PF04542">
    <property type="entry name" value="Sigma70_r2"/>
    <property type="match status" value="1"/>
</dbReference>
<dbReference type="Gene3D" id="1.20.140.160">
    <property type="match status" value="1"/>
</dbReference>
<dbReference type="SUPFAM" id="SSF88659">
    <property type="entry name" value="Sigma3 and sigma4 domains of RNA polymerase sigma factors"/>
    <property type="match status" value="2"/>
</dbReference>
<dbReference type="GO" id="GO:0006352">
    <property type="term" value="P:DNA-templated transcription initiation"/>
    <property type="evidence" value="ECO:0007669"/>
    <property type="project" value="InterPro"/>
</dbReference>
<dbReference type="RefSeq" id="WP_067999337.1">
    <property type="nucleotide sequence ID" value="NZ_QQBC01000012.1"/>
</dbReference>
<name>A0A370HWS6_9NOCA</name>
<dbReference type="InterPro" id="IPR007627">
    <property type="entry name" value="RNA_pol_sigma70_r2"/>
</dbReference>
<dbReference type="EMBL" id="QQBC01000012">
    <property type="protein sequence ID" value="RDI62730.1"/>
    <property type="molecule type" value="Genomic_DNA"/>
</dbReference>
<gene>
    <name evidence="9" type="ORF">DFR76_11247</name>
</gene>
<evidence type="ECO:0000259" key="8">
    <source>
        <dbReference type="Pfam" id="PF04545"/>
    </source>
</evidence>
<dbReference type="Proteomes" id="UP000254869">
    <property type="component" value="Unassembled WGS sequence"/>
</dbReference>
<evidence type="ECO:0000259" key="6">
    <source>
        <dbReference type="Pfam" id="PF04539"/>
    </source>
</evidence>
<dbReference type="PANTHER" id="PTHR30385:SF4">
    <property type="entry name" value="RNA POLYMERASE SIGMA-E FACTOR"/>
    <property type="match status" value="1"/>
</dbReference>
<dbReference type="Pfam" id="PF04545">
    <property type="entry name" value="Sigma70_r4"/>
    <property type="match status" value="1"/>
</dbReference>
<dbReference type="NCBIfam" id="TIGR02937">
    <property type="entry name" value="sigma70-ECF"/>
    <property type="match status" value="1"/>
</dbReference>
<keyword evidence="3" id="KW-0238">DNA-binding</keyword>
<dbReference type="InterPro" id="IPR007630">
    <property type="entry name" value="RNA_pol_sigma70_r4"/>
</dbReference>
<feature type="region of interest" description="Disordered" evidence="5">
    <location>
        <begin position="1"/>
        <end position="25"/>
    </location>
</feature>
<accession>A0A370HWS6</accession>
<evidence type="ECO:0000259" key="7">
    <source>
        <dbReference type="Pfam" id="PF04542"/>
    </source>
</evidence>
<feature type="domain" description="RNA polymerase sigma-70 region 4" evidence="8">
    <location>
        <begin position="223"/>
        <end position="271"/>
    </location>
</feature>
<evidence type="ECO:0000256" key="4">
    <source>
        <dbReference type="ARBA" id="ARBA00023163"/>
    </source>
</evidence>
<feature type="domain" description="RNA polymerase sigma-70 region 3" evidence="6">
    <location>
        <begin position="135"/>
        <end position="181"/>
    </location>
</feature>
<reference evidence="9 10" key="1">
    <citation type="submission" date="2018-07" db="EMBL/GenBank/DDBJ databases">
        <title>Genomic Encyclopedia of Type Strains, Phase IV (KMG-IV): sequencing the most valuable type-strain genomes for metagenomic binning, comparative biology and taxonomic classification.</title>
        <authorList>
            <person name="Goeker M."/>
        </authorList>
    </citation>
    <scope>NUCLEOTIDE SEQUENCE [LARGE SCALE GENOMIC DNA]</scope>
    <source>
        <strain evidence="9 10">DSM 44290</strain>
    </source>
</reference>
<dbReference type="GO" id="GO:0003677">
    <property type="term" value="F:DNA binding"/>
    <property type="evidence" value="ECO:0007669"/>
    <property type="project" value="UniProtKB-KW"/>
</dbReference>
<feature type="compositionally biased region" description="Low complexity" evidence="5">
    <location>
        <begin position="1"/>
        <end position="12"/>
    </location>
</feature>
<dbReference type="PRINTS" id="PR00046">
    <property type="entry name" value="SIGMA70FCT"/>
</dbReference>
<keyword evidence="10" id="KW-1185">Reference proteome</keyword>
<evidence type="ECO:0000256" key="3">
    <source>
        <dbReference type="ARBA" id="ARBA00023125"/>
    </source>
</evidence>
<dbReference type="InterPro" id="IPR014322">
    <property type="entry name" value="RNA_pol_sigma-B/F/G"/>
</dbReference>
<evidence type="ECO:0000313" key="9">
    <source>
        <dbReference type="EMBL" id="RDI62730.1"/>
    </source>
</evidence>
<comment type="caution">
    <text evidence="9">The sequence shown here is derived from an EMBL/GenBank/DDBJ whole genome shotgun (WGS) entry which is preliminary data.</text>
</comment>
<dbReference type="Gene3D" id="1.20.120.1810">
    <property type="match status" value="1"/>
</dbReference>
<evidence type="ECO:0000256" key="2">
    <source>
        <dbReference type="ARBA" id="ARBA00023082"/>
    </source>
</evidence>
<sequence>MNSPAAPADTTPPAGPAHRTRRGSDPYDNLEPWFEKLQALDPADPLYARLRGQIIHRCLPLTEHVARRYTGRGEDFDDLEQVARVGLVMAVDRFDVSRGHTFLSFAVPTILGEVRRHFRDRGWAVRVPRPLKELHQQIAMITPGLIQRLGRMPTGRDLAAALDVSIEDVNQALVAGNGYRTDPLDAPVEHGDSDNSMPHTAVPATVEPCYELLENAMAVRPLIAALPERERTVLILRFFERKTQSEIGRELGISQMHVSRILAATLQLLREQALEQVPVSSPPA</sequence>
<keyword evidence="2" id="KW-0731">Sigma factor</keyword>
<dbReference type="PANTHER" id="PTHR30385">
    <property type="entry name" value="SIGMA FACTOR F FLAGELLAR"/>
    <property type="match status" value="1"/>
</dbReference>
<protein>
    <submittedName>
        <fullName evidence="9">RNA polymerase sigma-B factor</fullName>
    </submittedName>
</protein>
<dbReference type="InterPro" id="IPR000943">
    <property type="entry name" value="RNA_pol_sigma70"/>
</dbReference>
<evidence type="ECO:0000256" key="5">
    <source>
        <dbReference type="SAM" id="MobiDB-lite"/>
    </source>
</evidence>
<dbReference type="AlphaFoldDB" id="A0A370HWS6"/>
<organism evidence="9 10">
    <name type="scientific">Nocardia pseudobrasiliensis</name>
    <dbReference type="NCBI Taxonomy" id="45979"/>
    <lineage>
        <taxon>Bacteria</taxon>
        <taxon>Bacillati</taxon>
        <taxon>Actinomycetota</taxon>
        <taxon>Actinomycetes</taxon>
        <taxon>Mycobacteriales</taxon>
        <taxon>Nocardiaceae</taxon>
        <taxon>Nocardia</taxon>
    </lineage>
</organism>